<dbReference type="PANTHER" id="PTHR35276:SF1">
    <property type="entry name" value="TRNA (MNM(5)S(2)U34)-METHYLTRANSFERASE, CHLOROPLASTIC"/>
    <property type="match status" value="1"/>
</dbReference>
<protein>
    <submittedName>
        <fullName evidence="1">Methyltransferase domain-containing protein</fullName>
    </submittedName>
</protein>
<dbReference type="Gene3D" id="3.40.50.150">
    <property type="entry name" value="Vaccinia Virus protein VP39"/>
    <property type="match status" value="1"/>
</dbReference>
<dbReference type="PANTHER" id="PTHR35276">
    <property type="entry name" value="S-ADENOSYL-L-METHIONINE-DEPENDENT METHYLTRANSFERASES SUPERFAMILY PROTEIN"/>
    <property type="match status" value="1"/>
</dbReference>
<dbReference type="AlphaFoldDB" id="A0A3N4GL67"/>
<dbReference type="CDD" id="cd02440">
    <property type="entry name" value="AdoMet_MTases"/>
    <property type="match status" value="1"/>
</dbReference>
<dbReference type="GO" id="GO:0008168">
    <property type="term" value="F:methyltransferase activity"/>
    <property type="evidence" value="ECO:0007669"/>
    <property type="project" value="UniProtKB-KW"/>
</dbReference>
<dbReference type="EMBL" id="RKMG01000003">
    <property type="protein sequence ID" value="RPA63643.1"/>
    <property type="molecule type" value="Genomic_DNA"/>
</dbReference>
<keyword evidence="2" id="KW-1185">Reference proteome</keyword>
<dbReference type="Pfam" id="PF06962">
    <property type="entry name" value="rRNA_methylase"/>
    <property type="match status" value="1"/>
</dbReference>
<dbReference type="GO" id="GO:0032259">
    <property type="term" value="P:methylation"/>
    <property type="evidence" value="ECO:0007669"/>
    <property type="project" value="UniProtKB-KW"/>
</dbReference>
<keyword evidence="1" id="KW-0808">Transferase</keyword>
<dbReference type="RefSeq" id="WP_123779241.1">
    <property type="nucleotide sequence ID" value="NZ_RKMG01000003.1"/>
</dbReference>
<dbReference type="Proteomes" id="UP000273977">
    <property type="component" value="Unassembled WGS sequence"/>
</dbReference>
<reference evidence="1 2" key="1">
    <citation type="submission" date="2018-11" db="EMBL/GenBank/DDBJ databases">
        <title>Aerococcus sp. SJQ22, whole genome shotgun sequence.</title>
        <authorList>
            <person name="Sun L."/>
            <person name="Gao X."/>
            <person name="Chen W."/>
            <person name="Huang K."/>
        </authorList>
    </citation>
    <scope>NUCLEOTIDE SEQUENCE [LARGE SCALE GENOMIC DNA]</scope>
    <source>
        <strain evidence="1 2">SJQ22</strain>
    </source>
</reference>
<proteinExistence type="predicted"/>
<dbReference type="InterPro" id="IPR029063">
    <property type="entry name" value="SAM-dependent_MTases_sf"/>
</dbReference>
<comment type="caution">
    <text evidence="1">The sequence shown here is derived from an EMBL/GenBank/DDBJ whole genome shotgun (WGS) entry which is preliminary data.</text>
</comment>
<dbReference type="OrthoDB" id="9792989at2"/>
<keyword evidence="1" id="KW-0489">Methyltransferase</keyword>
<accession>A0A3N4GL67</accession>
<gene>
    <name evidence="1" type="ORF">EF384_01605</name>
</gene>
<evidence type="ECO:0000313" key="1">
    <source>
        <dbReference type="EMBL" id="RPA63643.1"/>
    </source>
</evidence>
<dbReference type="SUPFAM" id="SSF53335">
    <property type="entry name" value="S-adenosyl-L-methionine-dependent methyltransferases"/>
    <property type="match status" value="1"/>
</dbReference>
<organism evidence="1 2">
    <name type="scientific">Aerococcus agrisoli</name>
    <dbReference type="NCBI Taxonomy" id="2487350"/>
    <lineage>
        <taxon>Bacteria</taxon>
        <taxon>Bacillati</taxon>
        <taxon>Bacillota</taxon>
        <taxon>Bacilli</taxon>
        <taxon>Lactobacillales</taxon>
        <taxon>Aerococcaceae</taxon>
        <taxon>Aerococcus</taxon>
    </lineage>
</organism>
<name>A0A3N4GL67_9LACT</name>
<sequence>MFQNIVSLSHHIIKEKVHKGDHVLDATVGKGNDTLLLSQLVEDEGSVYGFDLQAEAIGITQKRLNTESNYKNTKLFQADHSQLDKYLPADLELQFAIFNLGYLPSGDKEIITKAETTTMAIEAILPRLKKDGVLAIASYIGHPGGMEEFLKVQLLVESLDQKRYNVGMFQFLNQKNNPPRLFIIERR</sequence>
<dbReference type="InterPro" id="IPR010719">
    <property type="entry name" value="MnmM_MeTrfase"/>
</dbReference>
<evidence type="ECO:0000313" key="2">
    <source>
        <dbReference type="Proteomes" id="UP000273977"/>
    </source>
</evidence>